<dbReference type="CDD" id="cd22157">
    <property type="entry name" value="F-box_AtFBW1-like"/>
    <property type="match status" value="1"/>
</dbReference>
<evidence type="ECO:0000259" key="1">
    <source>
        <dbReference type="Pfam" id="PF00646"/>
    </source>
</evidence>
<gene>
    <name evidence="2" type="primary">SFB27</name>
</gene>
<dbReference type="InterPro" id="IPR050796">
    <property type="entry name" value="SCF_F-box_component"/>
</dbReference>
<dbReference type="SUPFAM" id="SSF81383">
    <property type="entry name" value="F-box domain"/>
    <property type="match status" value="1"/>
</dbReference>
<dbReference type="Pfam" id="PF00646">
    <property type="entry name" value="F-box"/>
    <property type="match status" value="1"/>
</dbReference>
<dbReference type="EMBL" id="MH064161">
    <property type="protein sequence ID" value="QCF59420.1"/>
    <property type="molecule type" value="Genomic_DNA"/>
</dbReference>
<proteinExistence type="predicted"/>
<sequence>MTFALRKKEILIDILVRLPAKSLVRFLCTCKSWSDLIGSSSFVSTHLHRNVTGHAHAYLLCLHHPNFECQRDDDDRYFKEELQWSLFSNVTFEESSKLSHPLGSTEHYVIYGSSNGLVCISDEILNFDSPIHIWNPSVKKLRTTSMSTNKEHEIWPCCSAIRVPPRGLSLQGCKDDAYQQKCLGGGGLWSQNRLLEDGSSNSSLVKMHLAASLGYIFLWSSIPHHSERSYIQRYIILFRQWRIRRIHSTRYYLHFMGFMYWRLQGTNLLSSLVLFLCGGRHGQNLLMGSARKTVETIVSFCLSFQLLLWYNRDLYREKTPNAKKRGHWGSTRSAFVWLRLQANSTSSRNRNLIGHHEIWRNRIFVFTFLHRKFGFTQYLLNTY</sequence>
<organism evidence="2">
    <name type="scientific">Prunus dulcis</name>
    <name type="common">Almond</name>
    <name type="synonym">Amygdalus dulcis</name>
    <dbReference type="NCBI Taxonomy" id="3755"/>
    <lineage>
        <taxon>Eukaryota</taxon>
        <taxon>Viridiplantae</taxon>
        <taxon>Streptophyta</taxon>
        <taxon>Embryophyta</taxon>
        <taxon>Tracheophyta</taxon>
        <taxon>Spermatophyta</taxon>
        <taxon>Magnoliopsida</taxon>
        <taxon>eudicotyledons</taxon>
        <taxon>Gunneridae</taxon>
        <taxon>Pentapetalae</taxon>
        <taxon>rosids</taxon>
        <taxon>fabids</taxon>
        <taxon>Rosales</taxon>
        <taxon>Rosaceae</taxon>
        <taxon>Amygdaloideae</taxon>
        <taxon>Amygdaleae</taxon>
        <taxon>Prunus</taxon>
    </lineage>
</organism>
<dbReference type="PANTHER" id="PTHR31672:SF13">
    <property type="entry name" value="F-BOX PROTEIN CPR30-LIKE"/>
    <property type="match status" value="1"/>
</dbReference>
<name>A0A4D6RFJ2_PRUDU</name>
<protein>
    <submittedName>
        <fullName evidence="2">S haplotype-specific F-box protein 27</fullName>
    </submittedName>
</protein>
<dbReference type="InterPro" id="IPR036047">
    <property type="entry name" value="F-box-like_dom_sf"/>
</dbReference>
<evidence type="ECO:0000313" key="2">
    <source>
        <dbReference type="EMBL" id="QCF59420.1"/>
    </source>
</evidence>
<dbReference type="PANTHER" id="PTHR31672">
    <property type="entry name" value="BNACNNG10540D PROTEIN"/>
    <property type="match status" value="1"/>
</dbReference>
<reference evidence="2" key="1">
    <citation type="submission" date="2018-03" db="EMBL/GenBank/DDBJ databases">
        <title>Novel variation in the almond S locus and in the proteins that underlie self-incompatibility.</title>
        <authorList>
            <person name="Goonetilleke S.N."/>
            <person name="Croxford A.E."/>
            <person name="March T.J."/>
            <person name="Wirthensohn M.G."/>
            <person name="Mather D.E."/>
        </authorList>
    </citation>
    <scope>NUCLEOTIDE SEQUENCE</scope>
</reference>
<accession>A0A4D6RFJ2</accession>
<dbReference type="InterPro" id="IPR001810">
    <property type="entry name" value="F-box_dom"/>
</dbReference>
<dbReference type="Gene3D" id="1.20.1280.50">
    <property type="match status" value="1"/>
</dbReference>
<dbReference type="AlphaFoldDB" id="A0A4D6RFJ2"/>
<feature type="domain" description="F-box" evidence="1">
    <location>
        <begin position="9"/>
        <end position="42"/>
    </location>
</feature>